<dbReference type="GO" id="GO:0005829">
    <property type="term" value="C:cytosol"/>
    <property type="evidence" value="ECO:0007669"/>
    <property type="project" value="TreeGrafter"/>
</dbReference>
<accession>A0A5C8F956</accession>
<dbReference type="SUPFAM" id="SSF46785">
    <property type="entry name" value="Winged helix' DNA-binding domain"/>
    <property type="match status" value="1"/>
</dbReference>
<dbReference type="OrthoDB" id="213028at2"/>
<evidence type="ECO:0000313" key="2">
    <source>
        <dbReference type="Proteomes" id="UP000323176"/>
    </source>
</evidence>
<reference evidence="1 2" key="1">
    <citation type="journal article" date="1992" name="Lakartidningen">
        <title>[Penicillin V and not amoxicillin is the first choice preparation in acute otitis].</title>
        <authorList>
            <person name="Kamme C."/>
            <person name="Lundgren K."/>
            <person name="Prellner K."/>
        </authorList>
    </citation>
    <scope>NUCLEOTIDE SEQUENCE [LARGE SCALE GENOMIC DNA]</scope>
    <source>
        <strain evidence="1 2">PC5538III-hc</strain>
    </source>
</reference>
<sequence>MKISSRFTIAIHTLICILYFKNEKMTSNFISCSVNVNPVIIRNILIQLQKADIIMVKRGTGGISLNRKIENITLLDIFNAVESLDDDNLFSFHENPNKKCPVGKKITSALQPKLEIVQKAMEDKLKHITLKDVFNDIKE</sequence>
<dbReference type="PANTHER" id="PTHR33221">
    <property type="entry name" value="WINGED HELIX-TURN-HELIX TRANSCRIPTIONAL REGULATOR, RRF2 FAMILY"/>
    <property type="match status" value="1"/>
</dbReference>
<dbReference type="InterPro" id="IPR000944">
    <property type="entry name" value="Tscrpt_reg_Rrf2"/>
</dbReference>
<dbReference type="PANTHER" id="PTHR33221:SF15">
    <property type="entry name" value="HTH-TYPE TRANSCRIPTIONAL REGULATOR YWGB-RELATED"/>
    <property type="match status" value="1"/>
</dbReference>
<dbReference type="InterPro" id="IPR036388">
    <property type="entry name" value="WH-like_DNA-bd_sf"/>
</dbReference>
<organism evidence="1 2">
    <name type="scientific">Brachyspira pilosicoli</name>
    <name type="common">Serpulina pilosicoli</name>
    <dbReference type="NCBI Taxonomy" id="52584"/>
    <lineage>
        <taxon>Bacteria</taxon>
        <taxon>Pseudomonadati</taxon>
        <taxon>Spirochaetota</taxon>
        <taxon>Spirochaetia</taxon>
        <taxon>Brachyspirales</taxon>
        <taxon>Brachyspiraceae</taxon>
        <taxon>Brachyspira</taxon>
    </lineage>
</organism>
<name>A0A5C8F956_BRAPL</name>
<evidence type="ECO:0000313" key="1">
    <source>
        <dbReference type="EMBL" id="TXJ46516.1"/>
    </source>
</evidence>
<dbReference type="EMBL" id="SAXY01000012">
    <property type="protein sequence ID" value="TXJ46516.1"/>
    <property type="molecule type" value="Genomic_DNA"/>
</dbReference>
<dbReference type="Pfam" id="PF02082">
    <property type="entry name" value="Rrf2"/>
    <property type="match status" value="1"/>
</dbReference>
<protein>
    <submittedName>
        <fullName evidence="1">Rrf2 family transcriptional regulator</fullName>
    </submittedName>
</protein>
<proteinExistence type="predicted"/>
<comment type="caution">
    <text evidence="1">The sequence shown here is derived from an EMBL/GenBank/DDBJ whole genome shotgun (WGS) entry which is preliminary data.</text>
</comment>
<dbReference type="PROSITE" id="PS51197">
    <property type="entry name" value="HTH_RRF2_2"/>
    <property type="match status" value="1"/>
</dbReference>
<dbReference type="GO" id="GO:0003700">
    <property type="term" value="F:DNA-binding transcription factor activity"/>
    <property type="evidence" value="ECO:0007669"/>
    <property type="project" value="TreeGrafter"/>
</dbReference>
<dbReference type="Gene3D" id="1.10.10.10">
    <property type="entry name" value="Winged helix-like DNA-binding domain superfamily/Winged helix DNA-binding domain"/>
    <property type="match status" value="1"/>
</dbReference>
<dbReference type="Proteomes" id="UP000323176">
    <property type="component" value="Unassembled WGS sequence"/>
</dbReference>
<dbReference type="InterPro" id="IPR036390">
    <property type="entry name" value="WH_DNA-bd_sf"/>
</dbReference>
<dbReference type="AlphaFoldDB" id="A0A5C8F956"/>
<dbReference type="FunFam" id="1.10.10.10:FF:000138">
    <property type="entry name" value="Rrf2 family transcriptional regulator"/>
    <property type="match status" value="1"/>
</dbReference>
<gene>
    <name evidence="1" type="ORF">EPJ72_01745</name>
</gene>